<dbReference type="RefSeq" id="WP_163160574.1">
    <property type="nucleotide sequence ID" value="NZ_VKHP01000212.1"/>
</dbReference>
<organism evidence="5 6">
    <name type="scientific">Bradyrhizobium uaiense</name>
    <dbReference type="NCBI Taxonomy" id="2594946"/>
    <lineage>
        <taxon>Bacteria</taxon>
        <taxon>Pseudomonadati</taxon>
        <taxon>Pseudomonadota</taxon>
        <taxon>Alphaproteobacteria</taxon>
        <taxon>Hyphomicrobiales</taxon>
        <taxon>Nitrobacteraceae</taxon>
        <taxon>Bradyrhizobium</taxon>
    </lineage>
</organism>
<dbReference type="AlphaFoldDB" id="A0A6P1BRR7"/>
<keyword evidence="1" id="KW-0805">Transcription regulation</keyword>
<dbReference type="InterPro" id="IPR009057">
    <property type="entry name" value="Homeodomain-like_sf"/>
</dbReference>
<evidence type="ECO:0000259" key="4">
    <source>
        <dbReference type="PROSITE" id="PS01124"/>
    </source>
</evidence>
<evidence type="ECO:0000256" key="3">
    <source>
        <dbReference type="ARBA" id="ARBA00023163"/>
    </source>
</evidence>
<dbReference type="GO" id="GO:0043565">
    <property type="term" value="F:sequence-specific DNA binding"/>
    <property type="evidence" value="ECO:0007669"/>
    <property type="project" value="InterPro"/>
</dbReference>
<dbReference type="InterPro" id="IPR018062">
    <property type="entry name" value="HTH_AraC-typ_CS"/>
</dbReference>
<dbReference type="PROSITE" id="PS00041">
    <property type="entry name" value="HTH_ARAC_FAMILY_1"/>
    <property type="match status" value="1"/>
</dbReference>
<dbReference type="GO" id="GO:0003700">
    <property type="term" value="F:DNA-binding transcription factor activity"/>
    <property type="evidence" value="ECO:0007669"/>
    <property type="project" value="InterPro"/>
</dbReference>
<dbReference type="PROSITE" id="PS01124">
    <property type="entry name" value="HTH_ARAC_FAMILY_2"/>
    <property type="match status" value="1"/>
</dbReference>
<feature type="domain" description="HTH araC/xylS-type" evidence="4">
    <location>
        <begin position="201"/>
        <end position="299"/>
    </location>
</feature>
<dbReference type="PRINTS" id="PR00032">
    <property type="entry name" value="HTHARAC"/>
</dbReference>
<evidence type="ECO:0000256" key="1">
    <source>
        <dbReference type="ARBA" id="ARBA00023015"/>
    </source>
</evidence>
<proteinExistence type="predicted"/>
<dbReference type="Gene3D" id="1.10.10.60">
    <property type="entry name" value="Homeodomain-like"/>
    <property type="match status" value="2"/>
</dbReference>
<evidence type="ECO:0000256" key="2">
    <source>
        <dbReference type="ARBA" id="ARBA00023125"/>
    </source>
</evidence>
<accession>A0A6P1BRR7</accession>
<dbReference type="SUPFAM" id="SSF46689">
    <property type="entry name" value="Homeodomain-like"/>
    <property type="match status" value="2"/>
</dbReference>
<dbReference type="InterPro" id="IPR020449">
    <property type="entry name" value="Tscrpt_reg_AraC-type_HTH"/>
</dbReference>
<dbReference type="SMART" id="SM00342">
    <property type="entry name" value="HTH_ARAC"/>
    <property type="match status" value="1"/>
</dbReference>
<protein>
    <submittedName>
        <fullName evidence="5">Helix-turn-helix transcriptional regulator</fullName>
    </submittedName>
</protein>
<sequence length="301" mass="33177">MQDSSGYGERFGERLRAKATVFVSRSLRTTDIAVTELRSDNPEHGISAPLVREDAYLIGHHLVDYPVHEYFEDDRAAPVTSLKAGVTTLYDLKRSPQFNINKACHCVHFYFPRTALNIIADNAEANRIAELRYEPGVGIDDPVMRALTSSLIPAFEKPDQASRVFVDHVTLAVGIHVAKTYGGMISAVRPPTGGLAPSQLRRAQDALAANLHGDISLADLAADCGLSASHFARAFRQSTGLSPHQWLLRHRVEEAKHLLRDRQITLSEIALACGFGDQSHFTRVFSRLAGISPGAWRRTLD</sequence>
<dbReference type="EMBL" id="VKHP01000212">
    <property type="protein sequence ID" value="NEV01039.1"/>
    <property type="molecule type" value="Genomic_DNA"/>
</dbReference>
<keyword evidence="3" id="KW-0804">Transcription</keyword>
<name>A0A6P1BRR7_9BRAD</name>
<keyword evidence="6" id="KW-1185">Reference proteome</keyword>
<gene>
    <name evidence="5" type="ORF">FNJ47_35925</name>
</gene>
<dbReference type="PANTHER" id="PTHR46796:SF14">
    <property type="entry name" value="TRANSCRIPTIONAL REGULATORY PROTEIN"/>
    <property type="match status" value="1"/>
</dbReference>
<evidence type="ECO:0000313" key="6">
    <source>
        <dbReference type="Proteomes" id="UP000468531"/>
    </source>
</evidence>
<dbReference type="InterPro" id="IPR018060">
    <property type="entry name" value="HTH_AraC"/>
</dbReference>
<dbReference type="InterPro" id="IPR050204">
    <property type="entry name" value="AraC_XylS_family_regulators"/>
</dbReference>
<dbReference type="PANTHER" id="PTHR46796">
    <property type="entry name" value="HTH-TYPE TRANSCRIPTIONAL ACTIVATOR RHAS-RELATED"/>
    <property type="match status" value="1"/>
</dbReference>
<evidence type="ECO:0000313" key="5">
    <source>
        <dbReference type="EMBL" id="NEV01039.1"/>
    </source>
</evidence>
<dbReference type="Pfam" id="PF12833">
    <property type="entry name" value="HTH_18"/>
    <property type="match status" value="1"/>
</dbReference>
<dbReference type="Proteomes" id="UP000468531">
    <property type="component" value="Unassembled WGS sequence"/>
</dbReference>
<reference evidence="5 6" key="1">
    <citation type="journal article" date="2020" name="Arch. Microbiol.">
        <title>Bradyrhizobium uaiense sp. nov., a new highly efficient cowpea symbiont.</title>
        <authorList>
            <person name="Cabral Michel D."/>
            <person name="Azarias Guimaraes A."/>
            <person name="Martins da Costa E."/>
            <person name="Soares de Carvalho T."/>
            <person name="Balsanelli E."/>
            <person name="Willems A."/>
            <person name="Maltempi de Souza E."/>
            <person name="de Souza Moreira F.M."/>
        </authorList>
    </citation>
    <scope>NUCLEOTIDE SEQUENCE [LARGE SCALE GENOMIC DNA]</scope>
    <source>
        <strain evidence="5 6">UFLA 03-164</strain>
    </source>
</reference>
<comment type="caution">
    <text evidence="5">The sequence shown here is derived from an EMBL/GenBank/DDBJ whole genome shotgun (WGS) entry which is preliminary data.</text>
</comment>
<keyword evidence="2" id="KW-0238">DNA-binding</keyword>